<dbReference type="InterPro" id="IPR037027">
    <property type="entry name" value="YqgF/RNaseH-like_dom_sf"/>
</dbReference>
<gene>
    <name evidence="2" type="ORF">OZSIB_1159</name>
</gene>
<name>A0A367ZML2_9BACT</name>
<dbReference type="GO" id="GO:0006139">
    <property type="term" value="P:nucleobase-containing compound metabolic process"/>
    <property type="evidence" value="ECO:0007669"/>
    <property type="project" value="InterPro"/>
</dbReference>
<dbReference type="SMART" id="SM00732">
    <property type="entry name" value="YqgFc"/>
    <property type="match status" value="1"/>
</dbReference>
<reference evidence="2 3" key="1">
    <citation type="submission" date="2018-05" db="EMBL/GenBank/DDBJ databases">
        <title>A metagenomic window into the 2 km-deep terrestrial subsurface aquifer revealed taxonomically and functionally diverse microbial community comprising novel uncultured bacterial lineages.</title>
        <authorList>
            <person name="Kadnikov V.V."/>
            <person name="Mardanov A.V."/>
            <person name="Beletsky A.V."/>
            <person name="Banks D."/>
            <person name="Pimenov N.V."/>
            <person name="Frank Y.A."/>
            <person name="Karnachuk O.V."/>
            <person name="Ravin N.V."/>
        </authorList>
    </citation>
    <scope>NUCLEOTIDE SEQUENCE [LARGE SCALE GENOMIC DNA]</scope>
    <source>
        <strain evidence="2">BY5</strain>
    </source>
</reference>
<feature type="domain" description="YqgF/RNase H-like" evidence="1">
    <location>
        <begin position="5"/>
        <end position="91"/>
    </location>
</feature>
<evidence type="ECO:0000313" key="3">
    <source>
        <dbReference type="Proteomes" id="UP000252355"/>
    </source>
</evidence>
<dbReference type="Gene3D" id="3.30.420.140">
    <property type="entry name" value="YqgF/RNase H-like domain"/>
    <property type="match status" value="1"/>
</dbReference>
<dbReference type="InterPro" id="IPR012337">
    <property type="entry name" value="RNaseH-like_sf"/>
</dbReference>
<dbReference type="InterPro" id="IPR006641">
    <property type="entry name" value="YqgF/RNaseH-like_dom"/>
</dbReference>
<dbReference type="EMBL" id="QOQW01000020">
    <property type="protein sequence ID" value="RCK78632.1"/>
    <property type="molecule type" value="Genomic_DNA"/>
</dbReference>
<comment type="caution">
    <text evidence="2">The sequence shown here is derived from an EMBL/GenBank/DDBJ whole genome shotgun (WGS) entry which is preliminary data.</text>
</comment>
<evidence type="ECO:0000313" key="2">
    <source>
        <dbReference type="EMBL" id="RCK78632.1"/>
    </source>
</evidence>
<sequence>MNTVPVVLAVDPGSDKIGWAVVGYDLRTYEQGIAFVSEFHRVVRRIIAERRPEVMVMGAGTAGALVLRVLADLQIDLPVRIGDEVGSTAEARRRYFADHPPTGLWRLVPLGLQIPPRPVDDYAAVIIGERYIRTNGLAMAGT</sequence>
<organism evidence="2 3">
    <name type="scientific">Candidatus Ozemobacter sibiricus</name>
    <dbReference type="NCBI Taxonomy" id="2268124"/>
    <lineage>
        <taxon>Bacteria</taxon>
        <taxon>Candidatus Ozemobacteria</taxon>
        <taxon>Candidatus Ozemobacterales</taxon>
        <taxon>Candidatus Ozemobacteraceae</taxon>
        <taxon>Candidatus Ozemobacter</taxon>
    </lineage>
</organism>
<evidence type="ECO:0000259" key="1">
    <source>
        <dbReference type="SMART" id="SM00732"/>
    </source>
</evidence>
<proteinExistence type="predicted"/>
<dbReference type="Proteomes" id="UP000252355">
    <property type="component" value="Unassembled WGS sequence"/>
</dbReference>
<dbReference type="SUPFAM" id="SSF53098">
    <property type="entry name" value="Ribonuclease H-like"/>
    <property type="match status" value="1"/>
</dbReference>
<dbReference type="AlphaFoldDB" id="A0A367ZML2"/>
<protein>
    <recommendedName>
        <fullName evidence="1">YqgF/RNase H-like domain-containing protein</fullName>
    </recommendedName>
</protein>
<accession>A0A367ZML2</accession>